<feature type="chain" id="PRO_5046261078" evidence="1">
    <location>
        <begin position="28"/>
        <end position="132"/>
    </location>
</feature>
<evidence type="ECO:0000256" key="1">
    <source>
        <dbReference type="SAM" id="SignalP"/>
    </source>
</evidence>
<dbReference type="PROSITE" id="PS51257">
    <property type="entry name" value="PROKAR_LIPOPROTEIN"/>
    <property type="match status" value="1"/>
</dbReference>
<dbReference type="RefSeq" id="WP_344994827.1">
    <property type="nucleotide sequence ID" value="NZ_BAABFR010000026.1"/>
</dbReference>
<dbReference type="EMBL" id="BAABFR010000026">
    <property type="protein sequence ID" value="GAA4391719.1"/>
    <property type="molecule type" value="Genomic_DNA"/>
</dbReference>
<dbReference type="InterPro" id="IPR058243">
    <property type="entry name" value="Phage_VG64"/>
</dbReference>
<feature type="signal peptide" evidence="1">
    <location>
        <begin position="1"/>
        <end position="27"/>
    </location>
</feature>
<keyword evidence="1" id="KW-0732">Signal</keyword>
<sequence>MPDLKKTIAAVALAAGLLTLGACGQQASDAEVVSHNISNDADNFRIERRVVFYNGITDKYILEITGLCSTDDETTKVEVTCKVGDNKYLKHIEHLSDNVTYFSEQLEAVPENKYQYEVNFKPESILPDVELR</sequence>
<comment type="caution">
    <text evidence="2">The sequence shown here is derived from an EMBL/GenBank/DDBJ whole genome shotgun (WGS) entry which is preliminary data.</text>
</comment>
<keyword evidence="3" id="KW-1185">Reference proteome</keyword>
<dbReference type="Pfam" id="PF25682">
    <property type="entry name" value="Phage_VG64"/>
    <property type="match status" value="1"/>
</dbReference>
<dbReference type="Proteomes" id="UP001500635">
    <property type="component" value="Unassembled WGS sequence"/>
</dbReference>
<gene>
    <name evidence="2" type="ORF">GCM10023147_20910</name>
</gene>
<accession>A0ABP8JJB3</accession>
<name>A0ABP8JJB3_9ACTN</name>
<organism evidence="2 3">
    <name type="scientific">Tsukamurella soli</name>
    <dbReference type="NCBI Taxonomy" id="644556"/>
    <lineage>
        <taxon>Bacteria</taxon>
        <taxon>Bacillati</taxon>
        <taxon>Actinomycetota</taxon>
        <taxon>Actinomycetes</taxon>
        <taxon>Mycobacteriales</taxon>
        <taxon>Tsukamurellaceae</taxon>
        <taxon>Tsukamurella</taxon>
    </lineage>
</organism>
<reference evidence="3" key="1">
    <citation type="journal article" date="2019" name="Int. J. Syst. Evol. Microbiol.">
        <title>The Global Catalogue of Microorganisms (GCM) 10K type strain sequencing project: providing services to taxonomists for standard genome sequencing and annotation.</title>
        <authorList>
            <consortium name="The Broad Institute Genomics Platform"/>
            <consortium name="The Broad Institute Genome Sequencing Center for Infectious Disease"/>
            <person name="Wu L."/>
            <person name="Ma J."/>
        </authorList>
    </citation>
    <scope>NUCLEOTIDE SEQUENCE [LARGE SCALE GENOMIC DNA]</scope>
    <source>
        <strain evidence="3">JCM 17688</strain>
    </source>
</reference>
<evidence type="ECO:0000313" key="3">
    <source>
        <dbReference type="Proteomes" id="UP001500635"/>
    </source>
</evidence>
<proteinExistence type="predicted"/>
<protein>
    <submittedName>
        <fullName evidence="2">Uncharacterized protein</fullName>
    </submittedName>
</protein>
<evidence type="ECO:0000313" key="2">
    <source>
        <dbReference type="EMBL" id="GAA4391719.1"/>
    </source>
</evidence>